<dbReference type="PANTHER" id="PTHR42707">
    <property type="entry name" value="ACYL-COA DEHYDROGENASE"/>
    <property type="match status" value="1"/>
</dbReference>
<dbReference type="InterPro" id="IPR006089">
    <property type="entry name" value="Acyl-CoA_DH_CS"/>
</dbReference>
<evidence type="ECO:0000256" key="5">
    <source>
        <dbReference type="RuleBase" id="RU362125"/>
    </source>
</evidence>
<dbReference type="AlphaFoldDB" id="V4RTY9"/>
<name>V4RTY9_9HYPH</name>
<organism evidence="9 10">
    <name type="scientific">Lutibaculum baratangense AMV1</name>
    <dbReference type="NCBI Taxonomy" id="631454"/>
    <lineage>
        <taxon>Bacteria</taxon>
        <taxon>Pseudomonadati</taxon>
        <taxon>Pseudomonadota</taxon>
        <taxon>Alphaproteobacteria</taxon>
        <taxon>Hyphomicrobiales</taxon>
        <taxon>Tepidamorphaceae</taxon>
        <taxon>Lutibaculum</taxon>
    </lineage>
</organism>
<dbReference type="SUPFAM" id="SSF56645">
    <property type="entry name" value="Acyl-CoA dehydrogenase NM domain-like"/>
    <property type="match status" value="1"/>
</dbReference>
<feature type="domain" description="Acyl-CoA dehydrogenase/oxidase C-terminal" evidence="6">
    <location>
        <begin position="285"/>
        <end position="438"/>
    </location>
</feature>
<keyword evidence="3 5" id="KW-0285">Flavoprotein</keyword>
<comment type="similarity">
    <text evidence="2 5">Belongs to the acyl-CoA dehydrogenase family.</text>
</comment>
<dbReference type="OrthoDB" id="9771038at2"/>
<keyword evidence="10" id="KW-1185">Reference proteome</keyword>
<evidence type="ECO:0000259" key="7">
    <source>
        <dbReference type="Pfam" id="PF02770"/>
    </source>
</evidence>
<dbReference type="GO" id="GO:0070991">
    <property type="term" value="F:medium-chain fatty acyl-CoA dehydrogenase activity"/>
    <property type="evidence" value="ECO:0007669"/>
    <property type="project" value="UniProtKB-EC"/>
</dbReference>
<dbReference type="Pfam" id="PF18158">
    <property type="entry name" value="AidB_N"/>
    <property type="match status" value="1"/>
</dbReference>
<sequence length="544" mass="58781">MRDSGATHEVANQSPELVDFDPYAADEALRTAVQVHGASWAEERLTALGRWAGSRHARRLSERANRYPPVLHTHDARGHRIDEVEFHPAYHELLGTAISHRLADLPYVERRPGAHVARCALNHLFHNADIGVLCPVTMTFAAVPALRREQVLAAEWEPRLTSGRYDPGFVPAAGKAGSTCGMAMTEKQGGSDVRASTTVAEPLGDGAYNLTGHKWFCSAPMSDAFLTLAQTGAGPTCFFVPRFTPDGDQNAVLIQRLKDKLGNRSNASSEIEYRGTYARIVGAEGDGVRTILEMVHHTRLDTAVSAAAIMRRATLLAVHHASHRTAFQKRLVDHPAMRRTLADLALECEGATALAMRVAHAFDRAADEEQQAFARAAVAIAKFALCKRCPMLVAEALEVHGGNGYVEAGPMAALYREAPLNGIWEGTGNVMALDVLRAFRRDERALHAVVSELRRAEGADARVDAHAGRLVDRLSGGLEEADARRTALDVATALQASLLLRHRPSAVAEGFVTSRLSTGTGAAFGLLPPDIDEGEILSRALPQT</sequence>
<dbReference type="InterPro" id="IPR041504">
    <property type="entry name" value="AidB_N"/>
</dbReference>
<dbReference type="STRING" id="631454.N177_0779"/>
<dbReference type="Gene3D" id="6.10.250.600">
    <property type="match status" value="1"/>
</dbReference>
<accession>V4RTY9</accession>
<evidence type="ECO:0000256" key="1">
    <source>
        <dbReference type="ARBA" id="ARBA00001974"/>
    </source>
</evidence>
<comment type="cofactor">
    <cofactor evidence="1 5">
        <name>FAD</name>
        <dbReference type="ChEBI" id="CHEBI:57692"/>
    </cofactor>
</comment>
<evidence type="ECO:0000259" key="8">
    <source>
        <dbReference type="Pfam" id="PF18158"/>
    </source>
</evidence>
<keyword evidence="4 5" id="KW-0274">FAD</keyword>
<dbReference type="Pfam" id="PF02770">
    <property type="entry name" value="Acyl-CoA_dh_M"/>
    <property type="match status" value="1"/>
</dbReference>
<dbReference type="InterPro" id="IPR006091">
    <property type="entry name" value="Acyl-CoA_Oxase/DH_mid-dom"/>
</dbReference>
<dbReference type="EC" id="1.3.8.7" evidence="9"/>
<dbReference type="PANTHER" id="PTHR42707:SF3">
    <property type="entry name" value="ACYL-COA DEHYDROGENASE AIDB-RELATED"/>
    <property type="match status" value="1"/>
</dbReference>
<dbReference type="InterPro" id="IPR009075">
    <property type="entry name" value="AcylCo_DH/oxidase_C"/>
</dbReference>
<dbReference type="PATRIC" id="fig|631454.5.peg.768"/>
<dbReference type="Gene3D" id="2.40.110.20">
    <property type="match status" value="1"/>
</dbReference>
<comment type="caution">
    <text evidence="9">The sequence shown here is derived from an EMBL/GenBank/DDBJ whole genome shotgun (WGS) entry which is preliminary data.</text>
</comment>
<dbReference type="EMBL" id="AWXZ01000014">
    <property type="protein sequence ID" value="ESR26560.1"/>
    <property type="molecule type" value="Genomic_DNA"/>
</dbReference>
<evidence type="ECO:0000256" key="2">
    <source>
        <dbReference type="ARBA" id="ARBA00009347"/>
    </source>
</evidence>
<reference evidence="9 10" key="1">
    <citation type="journal article" date="2014" name="Genome Announc.">
        <title>Draft Genome Sequence of Lutibaculum baratangense Strain AMV1T, Isolated from a Mud Volcano in Andamans, India.</title>
        <authorList>
            <person name="Singh A."/>
            <person name="Sreenivas A."/>
            <person name="Sathyanarayana Reddy G."/>
            <person name="Pinnaka A.K."/>
            <person name="Shivaji S."/>
        </authorList>
    </citation>
    <scope>NUCLEOTIDE SEQUENCE [LARGE SCALE GENOMIC DNA]</scope>
    <source>
        <strain evidence="9 10">AMV1</strain>
    </source>
</reference>
<dbReference type="InterPro" id="IPR036250">
    <property type="entry name" value="AcylCo_DH-like_C"/>
</dbReference>
<dbReference type="RefSeq" id="WP_023430927.1">
    <property type="nucleotide sequence ID" value="NZ_AWXZ01000014.1"/>
</dbReference>
<dbReference type="eggNOG" id="COG1960">
    <property type="taxonomic scope" value="Bacteria"/>
</dbReference>
<evidence type="ECO:0000259" key="6">
    <source>
        <dbReference type="Pfam" id="PF00441"/>
    </source>
</evidence>
<dbReference type="Proteomes" id="UP000017819">
    <property type="component" value="Unassembled WGS sequence"/>
</dbReference>
<gene>
    <name evidence="9" type="ORF">N177_0779</name>
</gene>
<dbReference type="InterPro" id="IPR009100">
    <property type="entry name" value="AcylCoA_DH/oxidase_NM_dom_sf"/>
</dbReference>
<evidence type="ECO:0000256" key="3">
    <source>
        <dbReference type="ARBA" id="ARBA00022630"/>
    </source>
</evidence>
<feature type="domain" description="Adaptive response protein AidB N-terminal" evidence="8">
    <location>
        <begin position="12"/>
        <end position="167"/>
    </location>
</feature>
<dbReference type="SUPFAM" id="SSF47203">
    <property type="entry name" value="Acyl-CoA dehydrogenase C-terminal domain-like"/>
    <property type="match status" value="1"/>
</dbReference>
<keyword evidence="5 9" id="KW-0560">Oxidoreductase</keyword>
<dbReference type="PROSITE" id="PS00072">
    <property type="entry name" value="ACYL_COA_DH_1"/>
    <property type="match status" value="1"/>
</dbReference>
<feature type="domain" description="Acyl-CoA oxidase/dehydrogenase middle" evidence="7">
    <location>
        <begin position="181"/>
        <end position="273"/>
    </location>
</feature>
<evidence type="ECO:0000313" key="9">
    <source>
        <dbReference type="EMBL" id="ESR26560.1"/>
    </source>
</evidence>
<proteinExistence type="inferred from homology"/>
<dbReference type="Pfam" id="PF00441">
    <property type="entry name" value="Acyl-CoA_dh_1"/>
    <property type="match status" value="1"/>
</dbReference>
<protein>
    <submittedName>
        <fullName evidence="9">Acyl-CoA dehydrogenase</fullName>
        <ecNumber evidence="9">1.3.8.7</ecNumber>
    </submittedName>
</protein>
<evidence type="ECO:0000256" key="4">
    <source>
        <dbReference type="ARBA" id="ARBA00022827"/>
    </source>
</evidence>
<dbReference type="Gene3D" id="1.20.140.10">
    <property type="entry name" value="Butyryl-CoA Dehydrogenase, subunit A, domain 3"/>
    <property type="match status" value="1"/>
</dbReference>
<dbReference type="InterPro" id="IPR052904">
    <property type="entry name" value="Acyl-CoA_dehydrogenase-like"/>
</dbReference>
<evidence type="ECO:0000313" key="10">
    <source>
        <dbReference type="Proteomes" id="UP000017819"/>
    </source>
</evidence>